<accession>A0A1V3C216</accession>
<evidence type="ECO:0000313" key="7">
    <source>
        <dbReference type="Proteomes" id="UP000189004"/>
    </source>
</evidence>
<name>A0A1V3C216_9ACTN</name>
<reference evidence="7" key="1">
    <citation type="submission" date="2016-08" db="EMBL/GenBank/DDBJ databases">
        <authorList>
            <person name="Tokovenko B."/>
            <person name="Kalinowski J."/>
        </authorList>
    </citation>
    <scope>NUCLEOTIDE SEQUENCE [LARGE SCALE GENOMIC DNA]</scope>
    <source>
        <strain evidence="7">UTMC102</strain>
    </source>
</reference>
<feature type="domain" description="HTH tetR-type" evidence="5">
    <location>
        <begin position="14"/>
        <end position="74"/>
    </location>
</feature>
<dbReference type="Pfam" id="PF00440">
    <property type="entry name" value="TetR_N"/>
    <property type="match status" value="1"/>
</dbReference>
<evidence type="ECO:0000256" key="1">
    <source>
        <dbReference type="ARBA" id="ARBA00023015"/>
    </source>
</evidence>
<dbReference type="InterPro" id="IPR009057">
    <property type="entry name" value="Homeodomain-like_sf"/>
</dbReference>
<dbReference type="GO" id="GO:0003700">
    <property type="term" value="F:DNA-binding transcription factor activity"/>
    <property type="evidence" value="ECO:0007669"/>
    <property type="project" value="TreeGrafter"/>
</dbReference>
<protein>
    <recommendedName>
        <fullName evidence="5">HTH tetR-type domain-containing protein</fullName>
    </recommendedName>
</protein>
<organism evidence="6 7">
    <name type="scientific">Nocardiopsis sinuspersici</name>
    <dbReference type="NCBI Taxonomy" id="501010"/>
    <lineage>
        <taxon>Bacteria</taxon>
        <taxon>Bacillati</taxon>
        <taxon>Actinomycetota</taxon>
        <taxon>Actinomycetes</taxon>
        <taxon>Streptosporangiales</taxon>
        <taxon>Nocardiopsidaceae</taxon>
        <taxon>Nocardiopsis</taxon>
    </lineage>
</organism>
<dbReference type="PRINTS" id="PR00455">
    <property type="entry name" value="HTHTETR"/>
</dbReference>
<comment type="caution">
    <text evidence="6">The sequence shown here is derived from an EMBL/GenBank/DDBJ whole genome shotgun (WGS) entry which is preliminary data.</text>
</comment>
<feature type="DNA-binding region" description="H-T-H motif" evidence="4">
    <location>
        <begin position="37"/>
        <end position="56"/>
    </location>
</feature>
<evidence type="ECO:0000313" key="6">
    <source>
        <dbReference type="EMBL" id="OOC54841.1"/>
    </source>
</evidence>
<dbReference type="AlphaFoldDB" id="A0A1V3C216"/>
<evidence type="ECO:0000259" key="5">
    <source>
        <dbReference type="PROSITE" id="PS50977"/>
    </source>
</evidence>
<dbReference type="InterPro" id="IPR001647">
    <property type="entry name" value="HTH_TetR"/>
</dbReference>
<dbReference type="PANTHER" id="PTHR30055:SF234">
    <property type="entry name" value="HTH-TYPE TRANSCRIPTIONAL REGULATOR BETI"/>
    <property type="match status" value="1"/>
</dbReference>
<keyword evidence="2 4" id="KW-0238">DNA-binding</keyword>
<dbReference type="OrthoDB" id="3186364at2"/>
<dbReference type="PROSITE" id="PS50977">
    <property type="entry name" value="HTH_TETR_2"/>
    <property type="match status" value="1"/>
</dbReference>
<proteinExistence type="predicted"/>
<dbReference type="SUPFAM" id="SSF46689">
    <property type="entry name" value="Homeodomain-like"/>
    <property type="match status" value="1"/>
</dbReference>
<dbReference type="Gene3D" id="1.10.357.10">
    <property type="entry name" value="Tetracycline Repressor, domain 2"/>
    <property type="match status" value="1"/>
</dbReference>
<dbReference type="EMBL" id="MCOK01000001">
    <property type="protein sequence ID" value="OOC54841.1"/>
    <property type="molecule type" value="Genomic_DNA"/>
</dbReference>
<gene>
    <name evidence="6" type="ORF">NOSIN_14365</name>
</gene>
<evidence type="ECO:0000256" key="2">
    <source>
        <dbReference type="ARBA" id="ARBA00023125"/>
    </source>
</evidence>
<dbReference type="InterPro" id="IPR050109">
    <property type="entry name" value="HTH-type_TetR-like_transc_reg"/>
</dbReference>
<evidence type="ECO:0000256" key="3">
    <source>
        <dbReference type="ARBA" id="ARBA00023163"/>
    </source>
</evidence>
<dbReference type="Proteomes" id="UP000189004">
    <property type="component" value="Unassembled WGS sequence"/>
</dbReference>
<sequence length="201" mass="22477">MRVAQESLRDLKRQATRTRLVDAARDLFAARGYTATGADLIAREAGVSRATFYLHFRSKADLVTEVMRAIEPQITGAYRLLDGILVGGGDTMAAVLDWFDAHLLFWDEHGSEFDAIQQALTHEPATGQEWFAMLRRTAGAMTSVTRRIGDPVRAEARILVQLMAVERTHSFQRLVGGPDEPLWSDMRHALARGWVELVDGR</sequence>
<keyword evidence="7" id="KW-1185">Reference proteome</keyword>
<dbReference type="PANTHER" id="PTHR30055">
    <property type="entry name" value="HTH-TYPE TRANSCRIPTIONAL REGULATOR RUTR"/>
    <property type="match status" value="1"/>
</dbReference>
<evidence type="ECO:0000256" key="4">
    <source>
        <dbReference type="PROSITE-ProRule" id="PRU00335"/>
    </source>
</evidence>
<keyword evidence="3" id="KW-0804">Transcription</keyword>
<keyword evidence="1" id="KW-0805">Transcription regulation</keyword>
<dbReference type="GO" id="GO:0000976">
    <property type="term" value="F:transcription cis-regulatory region binding"/>
    <property type="evidence" value="ECO:0007669"/>
    <property type="project" value="TreeGrafter"/>
</dbReference>